<dbReference type="PANTHER" id="PTHR10039:SF5">
    <property type="entry name" value="NACHT DOMAIN-CONTAINING PROTEIN"/>
    <property type="match status" value="1"/>
</dbReference>
<name>A0AA40BRG0_9PEZI</name>
<keyword evidence="4" id="KW-1185">Reference proteome</keyword>
<feature type="domain" description="Nephrocystin 3-like N-terminal" evidence="2">
    <location>
        <begin position="210"/>
        <end position="298"/>
    </location>
</feature>
<dbReference type="InterPro" id="IPR056884">
    <property type="entry name" value="NPHP3-like_N"/>
</dbReference>
<dbReference type="Proteomes" id="UP001172155">
    <property type="component" value="Unassembled WGS sequence"/>
</dbReference>
<organism evidence="3 4">
    <name type="scientific">Schizothecium vesticola</name>
    <dbReference type="NCBI Taxonomy" id="314040"/>
    <lineage>
        <taxon>Eukaryota</taxon>
        <taxon>Fungi</taxon>
        <taxon>Dikarya</taxon>
        <taxon>Ascomycota</taxon>
        <taxon>Pezizomycotina</taxon>
        <taxon>Sordariomycetes</taxon>
        <taxon>Sordariomycetidae</taxon>
        <taxon>Sordariales</taxon>
        <taxon>Schizotheciaceae</taxon>
        <taxon>Schizothecium</taxon>
    </lineage>
</organism>
<protein>
    <recommendedName>
        <fullName evidence="2">Nephrocystin 3-like N-terminal domain-containing protein</fullName>
    </recommendedName>
</protein>
<evidence type="ECO:0000313" key="4">
    <source>
        <dbReference type="Proteomes" id="UP001172155"/>
    </source>
</evidence>
<proteinExistence type="predicted"/>
<evidence type="ECO:0000259" key="2">
    <source>
        <dbReference type="Pfam" id="PF24883"/>
    </source>
</evidence>
<gene>
    <name evidence="3" type="ORF">B0T18DRAFT_395150</name>
</gene>
<accession>A0AA40BRG0</accession>
<dbReference type="AlphaFoldDB" id="A0AA40BRG0"/>
<reference evidence="3" key="1">
    <citation type="submission" date="2023-06" db="EMBL/GenBank/DDBJ databases">
        <title>Genome-scale phylogeny and comparative genomics of the fungal order Sordariales.</title>
        <authorList>
            <consortium name="Lawrence Berkeley National Laboratory"/>
            <person name="Hensen N."/>
            <person name="Bonometti L."/>
            <person name="Westerberg I."/>
            <person name="Brannstrom I.O."/>
            <person name="Guillou S."/>
            <person name="Cros-Aarteil S."/>
            <person name="Calhoun S."/>
            <person name="Haridas S."/>
            <person name="Kuo A."/>
            <person name="Mondo S."/>
            <person name="Pangilinan J."/>
            <person name="Riley R."/>
            <person name="LaButti K."/>
            <person name="Andreopoulos B."/>
            <person name="Lipzen A."/>
            <person name="Chen C."/>
            <person name="Yanf M."/>
            <person name="Daum C."/>
            <person name="Ng V."/>
            <person name="Clum A."/>
            <person name="Steindorff A."/>
            <person name="Ohm R."/>
            <person name="Martin F."/>
            <person name="Silar P."/>
            <person name="Natvig D."/>
            <person name="Lalanne C."/>
            <person name="Gautier V."/>
            <person name="Ament-velasquez S.L."/>
            <person name="Kruys A."/>
            <person name="Hutchinson M.I."/>
            <person name="Powell A.J."/>
            <person name="Barry K."/>
            <person name="Miller A.N."/>
            <person name="Grigoriev I.V."/>
            <person name="Debuchy R."/>
            <person name="Gladieux P."/>
            <person name="Thoren M.H."/>
            <person name="Johannesson H."/>
        </authorList>
    </citation>
    <scope>NUCLEOTIDE SEQUENCE</scope>
    <source>
        <strain evidence="3">SMH3187-1</strain>
    </source>
</reference>
<evidence type="ECO:0000313" key="3">
    <source>
        <dbReference type="EMBL" id="KAK0738941.1"/>
    </source>
</evidence>
<evidence type="ECO:0000256" key="1">
    <source>
        <dbReference type="ARBA" id="ARBA00022737"/>
    </source>
</evidence>
<sequence length="769" mass="87752">MDPASALGTTSAVLTFLSCVGKTIKLAHQLHNAKETPLEFERLDKLSASLHSGLSKLKQALASKKPNNVSASESSLLNVLEQNFSIMADNPKTDIIAKLDVLSEQSNRNTTAIQDSIKNWDDWNVQVDLQLAANHSELLSKIESIQKQLATSCEILQTTSHRLILEGIAFPDIDARLGHIEDQGQAEGTFEWLIKDDKIPESQQGALVMSFRQWLSDDSQGIFHIAGKPGSGKSTLMRFLKEHPETRAQLRKWAAEGGDETEPVVAAVFFWNAGSRSQKSMNGLYRTLLHSILESHHKDLIPLLFPDRLVNSNPKRVKMCVSSREEEPWLDHFNNYPRLTVHLTTDPDIETMIRNAIGEHPNFEVFEPWKARWFIDHFVQIAEGVFLWAKLILVDVVAMLDYKKGLRDLRQALESYPPELDGLFEKIMRDKVRNNEEALTILKIMIELREDTIVRDHDLIASEFVIRQYSLVGDALSGKIQCRNQWPKEGAWEEEQERVGKFIANLPLLFGGLVTLTSDDYSIETLNFSHRSVYQYLVGNLQYNSLDEAKIRATALQCLVAGMRVYESGCGRYDQFYDEDVYFTKAVLQWIVKSDEITQEICFPWLEEMEQHFVRLSDDINVSEKDSNPKSKLDLEARRGPCWILVLSACYDLASYMEWALSRSTCTSQWITTTQAQAATLDYLIFIWFDCDSFRVFAGDLLRSLRVFLLEKADRQWTIDSNAVVSTRSCGQVSIWQYFIIRMTMNAGILGLYPEIWDAVGVFLEYDFP</sequence>
<dbReference type="EMBL" id="JAUKUD010000007">
    <property type="protein sequence ID" value="KAK0738941.1"/>
    <property type="molecule type" value="Genomic_DNA"/>
</dbReference>
<keyword evidence="1" id="KW-0677">Repeat</keyword>
<dbReference type="PANTHER" id="PTHR10039">
    <property type="entry name" value="AMELOGENIN"/>
    <property type="match status" value="1"/>
</dbReference>
<comment type="caution">
    <text evidence="3">The sequence shown here is derived from an EMBL/GenBank/DDBJ whole genome shotgun (WGS) entry which is preliminary data.</text>
</comment>
<dbReference type="Pfam" id="PF24883">
    <property type="entry name" value="NPHP3_N"/>
    <property type="match status" value="1"/>
</dbReference>